<evidence type="ECO:0000256" key="1">
    <source>
        <dbReference type="SAM" id="Phobius"/>
    </source>
</evidence>
<keyword evidence="1" id="KW-0472">Membrane</keyword>
<keyword evidence="1" id="KW-0812">Transmembrane</keyword>
<feature type="transmembrane region" description="Helical" evidence="1">
    <location>
        <begin position="26"/>
        <end position="43"/>
    </location>
</feature>
<dbReference type="Proteomes" id="UP000838672">
    <property type="component" value="Unassembled WGS sequence"/>
</dbReference>
<evidence type="ECO:0000313" key="2">
    <source>
        <dbReference type="EMBL" id="CAH0533474.1"/>
    </source>
</evidence>
<proteinExistence type="predicted"/>
<accession>A0ABM8ZT25</accession>
<gene>
    <name evidence="2" type="ORF">VST7929_01344</name>
</gene>
<sequence length="48" mass="5799">MFWVVDKWALTNSWRFWCFHAPQLQPLFYMALSMNCAVCVNLFRAQLN</sequence>
<keyword evidence="3" id="KW-1185">Reference proteome</keyword>
<keyword evidence="1" id="KW-1133">Transmembrane helix</keyword>
<evidence type="ECO:0000313" key="3">
    <source>
        <dbReference type="Proteomes" id="UP000838672"/>
    </source>
</evidence>
<name>A0ABM8ZT25_9VIBR</name>
<dbReference type="EMBL" id="CAKLDI010000001">
    <property type="protein sequence ID" value="CAH0533474.1"/>
    <property type="molecule type" value="Genomic_DNA"/>
</dbReference>
<comment type="caution">
    <text evidence="2">The sequence shown here is derived from an EMBL/GenBank/DDBJ whole genome shotgun (WGS) entry which is preliminary data.</text>
</comment>
<evidence type="ECO:0008006" key="4">
    <source>
        <dbReference type="Google" id="ProtNLM"/>
    </source>
</evidence>
<reference evidence="2" key="1">
    <citation type="submission" date="2021-11" db="EMBL/GenBank/DDBJ databases">
        <authorList>
            <person name="Rodrigo-Torres L."/>
            <person name="Arahal R. D."/>
            <person name="Lucena T."/>
        </authorList>
    </citation>
    <scope>NUCLEOTIDE SEQUENCE</scope>
    <source>
        <strain evidence="2">CECT 7929</strain>
    </source>
</reference>
<protein>
    <recommendedName>
        <fullName evidence="4">DUF3265 domain-containing protein</fullName>
    </recommendedName>
</protein>
<organism evidence="2 3">
    <name type="scientific">Vibrio stylophorae</name>
    <dbReference type="NCBI Taxonomy" id="659351"/>
    <lineage>
        <taxon>Bacteria</taxon>
        <taxon>Pseudomonadati</taxon>
        <taxon>Pseudomonadota</taxon>
        <taxon>Gammaproteobacteria</taxon>
        <taxon>Vibrionales</taxon>
        <taxon>Vibrionaceae</taxon>
        <taxon>Vibrio</taxon>
    </lineage>
</organism>